<organism evidence="1">
    <name type="scientific">marine sediment metagenome</name>
    <dbReference type="NCBI Taxonomy" id="412755"/>
    <lineage>
        <taxon>unclassified sequences</taxon>
        <taxon>metagenomes</taxon>
        <taxon>ecological metagenomes</taxon>
    </lineage>
</organism>
<reference evidence="1" key="1">
    <citation type="journal article" date="2015" name="Nature">
        <title>Complex archaea that bridge the gap between prokaryotes and eukaryotes.</title>
        <authorList>
            <person name="Spang A."/>
            <person name="Saw J.H."/>
            <person name="Jorgensen S.L."/>
            <person name="Zaremba-Niedzwiedzka K."/>
            <person name="Martijn J."/>
            <person name="Lind A.E."/>
            <person name="van Eijk R."/>
            <person name="Schleper C."/>
            <person name="Guy L."/>
            <person name="Ettema T.J."/>
        </authorList>
    </citation>
    <scope>NUCLEOTIDE SEQUENCE</scope>
</reference>
<evidence type="ECO:0000313" key="1">
    <source>
        <dbReference type="EMBL" id="KKN77668.1"/>
    </source>
</evidence>
<protein>
    <submittedName>
        <fullName evidence="1">Uncharacterized protein</fullName>
    </submittedName>
</protein>
<dbReference type="AlphaFoldDB" id="A0A0F9WGZ5"/>
<name>A0A0F9WGZ5_9ZZZZ</name>
<dbReference type="EMBL" id="LAZR01000275">
    <property type="protein sequence ID" value="KKN77668.1"/>
    <property type="molecule type" value="Genomic_DNA"/>
</dbReference>
<proteinExistence type="predicted"/>
<gene>
    <name evidence="1" type="ORF">LCGC14_0357930</name>
</gene>
<accession>A0A0F9WGZ5</accession>
<comment type="caution">
    <text evidence="1">The sequence shown here is derived from an EMBL/GenBank/DDBJ whole genome shotgun (WGS) entry which is preliminary data.</text>
</comment>
<sequence length="288" mass="33078">MKETCKDCQYYEKPVPADAEFFCNKKSLHSADYRPCRDFEPKENTMNKELIEKLKKPELAQAFGLLTDEERAILRQADKANCIVFTNQNDWFVALEAMDWIPTHTYILKPGYKPEPEYLIIEVGIKNGDRPCRDFEPKENAMNKELIEKLQDPKQAQPLCLRTEAEQAILTKAGPDNCLILSARDYWSLSGNVVNLTPTAAYILKPDYEPQPEYEDIEIRVGHGNSLYIQLSGTGSIRTTLYKAANKSNFVCFHYKDGASTRYTGDVPNWLRKAPDQTMYARFIRSKP</sequence>